<dbReference type="EMBL" id="OBEI01000015">
    <property type="protein sequence ID" value="SNZ11570.1"/>
    <property type="molecule type" value="Genomic_DNA"/>
</dbReference>
<dbReference type="NCBIfam" id="TIGR02532">
    <property type="entry name" value="IV_pilin_GFxxxE"/>
    <property type="match status" value="1"/>
</dbReference>
<keyword evidence="3" id="KW-1185">Reference proteome</keyword>
<dbReference type="SUPFAM" id="SSF54523">
    <property type="entry name" value="Pili subunits"/>
    <property type="match status" value="1"/>
</dbReference>
<keyword evidence="1" id="KW-0472">Membrane</keyword>
<evidence type="ECO:0000256" key="1">
    <source>
        <dbReference type="SAM" id="Phobius"/>
    </source>
</evidence>
<dbReference type="InterPro" id="IPR045584">
    <property type="entry name" value="Pilin-like"/>
</dbReference>
<evidence type="ECO:0000313" key="2">
    <source>
        <dbReference type="EMBL" id="SNZ11570.1"/>
    </source>
</evidence>
<keyword evidence="1" id="KW-0812">Transmembrane</keyword>
<feature type="transmembrane region" description="Helical" evidence="1">
    <location>
        <begin position="12"/>
        <end position="30"/>
    </location>
</feature>
<evidence type="ECO:0000313" key="3">
    <source>
        <dbReference type="Proteomes" id="UP000219036"/>
    </source>
</evidence>
<proteinExistence type="predicted"/>
<accession>A0A285NPW2</accession>
<dbReference type="Proteomes" id="UP000219036">
    <property type="component" value="Unassembled WGS sequence"/>
</dbReference>
<dbReference type="AlphaFoldDB" id="A0A285NPW2"/>
<organism evidence="2 3">
    <name type="scientific">Persephonella hydrogeniphila</name>
    <dbReference type="NCBI Taxonomy" id="198703"/>
    <lineage>
        <taxon>Bacteria</taxon>
        <taxon>Pseudomonadati</taxon>
        <taxon>Aquificota</taxon>
        <taxon>Aquificia</taxon>
        <taxon>Aquificales</taxon>
        <taxon>Hydrogenothermaceae</taxon>
        <taxon>Persephonella</taxon>
    </lineage>
</organism>
<name>A0A285NPW2_9AQUI</name>
<sequence length="308" mass="33965">MSDKKGYSIIELLITLIIVGLILSAAYYTYTEIFRSMKEESESVELQMEKVIGAELIRLDLEHMGYGIAYDATDSILNWDGNSLTIRSTLNNTNKDTYGWVLCNDGIMISDNRVKDNDKIVYIDVNTGNYTSAVTDATCPPTGIQLGLPFADNANACNVSGHNTCNTIIYRLSTSQSLTHCNPYTRNLLRVANAGTGSPVLNCVASINVTFDLDTDGDGTIDCNTTSSGCTMPTTNSDIREQVKRINFYILMQEGGLNKNYVYPNSSITVDGITFSLPTDYTHYRWKVIKISAKPRGMFGSIIVKTNP</sequence>
<gene>
    <name evidence="2" type="ORF">SAMN06265182_2081</name>
</gene>
<dbReference type="RefSeq" id="WP_097001220.1">
    <property type="nucleotide sequence ID" value="NZ_OBEI01000015.1"/>
</dbReference>
<dbReference type="Pfam" id="PF07963">
    <property type="entry name" value="N_methyl"/>
    <property type="match status" value="1"/>
</dbReference>
<dbReference type="OrthoDB" id="5430888at2"/>
<reference evidence="3" key="1">
    <citation type="submission" date="2017-09" db="EMBL/GenBank/DDBJ databases">
        <authorList>
            <person name="Varghese N."/>
            <person name="Submissions S."/>
        </authorList>
    </citation>
    <scope>NUCLEOTIDE SEQUENCE [LARGE SCALE GENOMIC DNA]</scope>
    <source>
        <strain evidence="3">DSM 15103</strain>
    </source>
</reference>
<dbReference type="InterPro" id="IPR012902">
    <property type="entry name" value="N_methyl_site"/>
</dbReference>
<keyword evidence="1" id="KW-1133">Transmembrane helix</keyword>
<protein>
    <submittedName>
        <fullName evidence="2">Type IV pilus assembly protein PilW</fullName>
    </submittedName>
</protein>